<accession>A0A7H8QXS2</accession>
<dbReference type="EMBL" id="CP055900">
    <property type="protein sequence ID" value="QKX58211.1"/>
    <property type="molecule type" value="Genomic_DNA"/>
</dbReference>
<evidence type="ECO:0000313" key="3">
    <source>
        <dbReference type="Proteomes" id="UP000509510"/>
    </source>
</evidence>
<dbReference type="RefSeq" id="XP_035344389.1">
    <property type="nucleotide sequence ID" value="XM_035488496.1"/>
</dbReference>
<protein>
    <submittedName>
        <fullName evidence="2">Uncharacterized protein</fullName>
    </submittedName>
</protein>
<keyword evidence="3" id="KW-1185">Reference proteome</keyword>
<dbReference type="GeneID" id="55992830"/>
<feature type="region of interest" description="Disordered" evidence="1">
    <location>
        <begin position="374"/>
        <end position="399"/>
    </location>
</feature>
<evidence type="ECO:0000256" key="1">
    <source>
        <dbReference type="SAM" id="MobiDB-lite"/>
    </source>
</evidence>
<name>A0A7H8QXS2_TALRU</name>
<evidence type="ECO:0000313" key="2">
    <source>
        <dbReference type="EMBL" id="QKX58211.1"/>
    </source>
</evidence>
<proteinExistence type="predicted"/>
<sequence length="601" mass="68152">MSPQAVSSTSTPLYRVFRGLKSTQVIAVPATEAEWLVALNDFKSIYLAGRWKECETKCTRLLEAAKNKPVIHPYLLFLIGTCVEIHARNMHQYSSGKGKKVKEAADWFERCEKALPQSMVVPCPEPTIDNPIFRTPVNRQGLVVAPVDDSPLTAFGERGRFSPHHDEELTHSKHFSFGSNAMVSSLTDMSYLNMETHSPDETDPFISLTPESESARARLDDWSIPPPPKLAPLPLRIRKVNADDTSKKHVPKIPQFTTIPSPFSQASPTNGIHWFDEDDSSSPLRGVEVQNNEVTEVYGDDPFSDHHVVNARYNYFDYDDEVFRRDMDNAVDFHTSPALSFKYDSFDRDSGRHAVLQREDSSLWFKNHRSSLKPSPLRIRPKKTQATTTPDGGSDSDSTSLACLQRSWEISSFEGTYATDSDAHSLHAVESTWSPLSRQYHASLAAENERFQTLRARITRYNNHLTSLSNQLQETVRCLHQLAMDIDSNRTTHIEARRIQPTKSYWSFAVKNESGSAVDASNSDDYDEHRDKPEMKANLNWAAPGTILNETKEERIKRLRAGRFETVGMQNEKRGHKGRGWYLDLCEEVLDDIEGLMRGIY</sequence>
<dbReference type="Proteomes" id="UP000509510">
    <property type="component" value="Chromosome III"/>
</dbReference>
<feature type="compositionally biased region" description="Low complexity" evidence="1">
    <location>
        <begin position="387"/>
        <end position="399"/>
    </location>
</feature>
<dbReference type="OrthoDB" id="4224657at2759"/>
<reference evidence="3" key="1">
    <citation type="submission" date="2020-06" db="EMBL/GenBank/DDBJ databases">
        <title>A chromosome-scale genome assembly of Talaromyces rugulosus W13939.</title>
        <authorList>
            <person name="Wang B."/>
            <person name="Guo L."/>
            <person name="Ye K."/>
            <person name="Wang L."/>
        </authorList>
    </citation>
    <scope>NUCLEOTIDE SEQUENCE [LARGE SCALE GENOMIC DNA]</scope>
    <source>
        <strain evidence="3">W13939</strain>
    </source>
</reference>
<dbReference type="KEGG" id="trg:TRUGW13939_05332"/>
<organism evidence="2 3">
    <name type="scientific">Talaromyces rugulosus</name>
    <name type="common">Penicillium rugulosum</name>
    <dbReference type="NCBI Taxonomy" id="121627"/>
    <lineage>
        <taxon>Eukaryota</taxon>
        <taxon>Fungi</taxon>
        <taxon>Dikarya</taxon>
        <taxon>Ascomycota</taxon>
        <taxon>Pezizomycotina</taxon>
        <taxon>Eurotiomycetes</taxon>
        <taxon>Eurotiomycetidae</taxon>
        <taxon>Eurotiales</taxon>
        <taxon>Trichocomaceae</taxon>
        <taxon>Talaromyces</taxon>
        <taxon>Talaromyces sect. Islandici</taxon>
    </lineage>
</organism>
<dbReference type="AlphaFoldDB" id="A0A7H8QXS2"/>
<gene>
    <name evidence="2" type="ORF">TRUGW13939_05332</name>
</gene>